<evidence type="ECO:0000313" key="3">
    <source>
        <dbReference type="Proteomes" id="UP000189674"/>
    </source>
</evidence>
<gene>
    <name evidence="2" type="ORF">STSP2_01676</name>
</gene>
<dbReference type="NCBIfam" id="TIGR02532">
    <property type="entry name" value="IV_pilin_GFxxxE"/>
    <property type="match status" value="1"/>
</dbReference>
<keyword evidence="1" id="KW-0472">Membrane</keyword>
<evidence type="ECO:0000313" key="2">
    <source>
        <dbReference type="EMBL" id="AQT68511.1"/>
    </source>
</evidence>
<dbReference type="InterPro" id="IPR012902">
    <property type="entry name" value="N_methyl_site"/>
</dbReference>
<organism evidence="2 3">
    <name type="scientific">Anaerohalosphaera lusitana</name>
    <dbReference type="NCBI Taxonomy" id="1936003"/>
    <lineage>
        <taxon>Bacteria</taxon>
        <taxon>Pseudomonadati</taxon>
        <taxon>Planctomycetota</taxon>
        <taxon>Phycisphaerae</taxon>
        <taxon>Sedimentisphaerales</taxon>
        <taxon>Anaerohalosphaeraceae</taxon>
        <taxon>Anaerohalosphaera</taxon>
    </lineage>
</organism>
<dbReference type="OrthoDB" id="281797at2"/>
<keyword evidence="1" id="KW-1133">Transmembrane helix</keyword>
<proteinExistence type="predicted"/>
<dbReference type="Pfam" id="PF07963">
    <property type="entry name" value="N_methyl"/>
    <property type="match status" value="1"/>
</dbReference>
<dbReference type="Proteomes" id="UP000189674">
    <property type="component" value="Chromosome"/>
</dbReference>
<dbReference type="KEGG" id="alus:STSP2_01676"/>
<evidence type="ECO:0000256" key="1">
    <source>
        <dbReference type="SAM" id="Phobius"/>
    </source>
</evidence>
<keyword evidence="3" id="KW-1185">Reference proteome</keyword>
<protein>
    <submittedName>
        <fullName evidence="2">Putative major pilin subunit</fullName>
    </submittedName>
</protein>
<sequence length="274" mass="30486">MHNKAKQDGGFTLIELLVVIAIIALLLSIMMPALGMVKQKAKMVLCKNNQRQLLIGANAYASANGNKFPPTVAATGRPNVINRPQDGKSAGEYLYTYIKDASVYNCPMTGFDADEKITMPSGDTYSYQELYENPEIAQQNSYEIECQYALLWNYEAFQREPVFIGPGPKSKNKLLICDTFMYTGALALGKNPQNQNKWACSHPFDTGTKDKTADVAFFIGSGDVDDINTDNALRKIKMNAGYTDGHVEVYEGSETVRQQVYGAWAKTFIPEKWK</sequence>
<dbReference type="PROSITE" id="PS00409">
    <property type="entry name" value="PROKAR_NTER_METHYL"/>
    <property type="match status" value="1"/>
</dbReference>
<reference evidence="3" key="1">
    <citation type="submission" date="2017-02" db="EMBL/GenBank/DDBJ databases">
        <title>Comparative genomics and description of representatives of a novel lineage of planctomycetes thriving in anoxic sediments.</title>
        <authorList>
            <person name="Spring S."/>
            <person name="Bunk B."/>
            <person name="Sproer C."/>
        </authorList>
    </citation>
    <scope>NUCLEOTIDE SEQUENCE [LARGE SCALE GENOMIC DNA]</scope>
    <source>
        <strain evidence="3">ST-NAGAB-D1</strain>
    </source>
</reference>
<dbReference type="PANTHER" id="PTHR30093:SF2">
    <property type="entry name" value="TYPE II SECRETION SYSTEM PROTEIN H"/>
    <property type="match status" value="1"/>
</dbReference>
<accession>A0A1U9NKQ0</accession>
<keyword evidence="1" id="KW-0812">Transmembrane</keyword>
<dbReference type="Gene3D" id="3.30.700.10">
    <property type="entry name" value="Glycoprotein, Type 4 Pilin"/>
    <property type="match status" value="1"/>
</dbReference>
<dbReference type="InterPro" id="IPR045584">
    <property type="entry name" value="Pilin-like"/>
</dbReference>
<name>A0A1U9NKQ0_9BACT</name>
<dbReference type="RefSeq" id="WP_146661564.1">
    <property type="nucleotide sequence ID" value="NZ_CP019791.1"/>
</dbReference>
<dbReference type="STRING" id="1936003.STSP2_01676"/>
<feature type="transmembrane region" description="Helical" evidence="1">
    <location>
        <begin position="12"/>
        <end position="34"/>
    </location>
</feature>
<dbReference type="PANTHER" id="PTHR30093">
    <property type="entry name" value="GENERAL SECRETION PATHWAY PROTEIN G"/>
    <property type="match status" value="1"/>
</dbReference>
<dbReference type="AlphaFoldDB" id="A0A1U9NKQ0"/>
<dbReference type="EMBL" id="CP019791">
    <property type="protein sequence ID" value="AQT68511.1"/>
    <property type="molecule type" value="Genomic_DNA"/>
</dbReference>
<dbReference type="SUPFAM" id="SSF54523">
    <property type="entry name" value="Pili subunits"/>
    <property type="match status" value="1"/>
</dbReference>